<protein>
    <submittedName>
        <fullName evidence="1">Uncharacterized protein</fullName>
    </submittedName>
</protein>
<accession>A0ACC2WQL6</accession>
<comment type="caution">
    <text evidence="1">The sequence shown here is derived from an EMBL/GenBank/DDBJ whole genome shotgun (WGS) entry which is preliminary data.</text>
</comment>
<proteinExistence type="predicted"/>
<name>A0ACC2WQL6_9TREE</name>
<dbReference type="EMBL" id="JASBWU010000020">
    <property type="protein sequence ID" value="KAJ9114069.1"/>
    <property type="molecule type" value="Genomic_DNA"/>
</dbReference>
<gene>
    <name evidence="1" type="ORF">QFC22_005889</name>
</gene>
<evidence type="ECO:0000313" key="1">
    <source>
        <dbReference type="EMBL" id="KAJ9114069.1"/>
    </source>
</evidence>
<evidence type="ECO:0000313" key="2">
    <source>
        <dbReference type="Proteomes" id="UP001243375"/>
    </source>
</evidence>
<sequence>MSASLSSLDMHPTRRATRTQTRNLQTLFSLESAGNAVDSRQHGTVTTTDSATGHLNGLRTLRGNWELCSEEQSGLLEDLRITCCHSASTASATSAVGTVPQTLPMYEVTEFMSSGLAGRCPSLIRLAITALSFDNSRNPGSNNSNDIPIFNTDLLHRVPLGVDLRESLFRREILPMYETAMRKAIKFGAAVILVKTNVGGYTGDPQQLDHIVPYILLGLDRLCGNDAHGLQPHLVLMDGARAVQYRYSWDMPAHHREKLHSGFVSYPRDDNVADRIIAIAQLMAKIFNGEAADPPLKFHEWSLPAVPQQADRGCVLHSIANACIATSCRDDLLLELDAVIQQIREQPNVAQSHLNKLYDVSIPTLWNVYMWGPRCNLPAWGGFCSNDLFEQHAEKAQAGSALGRPSFFDLALYQIIVSILHVAIFGNPKDLLKSHKDMGEKMVYLDELTKITSRPHDNQGSSNHRDPIELAFTIKQERETQDSNARQLRLNVESTETLDQPRLLLDICNVTARSEAMTGIQDSNNRLVQGRKRTTKWYDKWMQ</sequence>
<keyword evidence="2" id="KW-1185">Reference proteome</keyword>
<dbReference type="Proteomes" id="UP001243375">
    <property type="component" value="Unassembled WGS sequence"/>
</dbReference>
<reference evidence="1" key="1">
    <citation type="submission" date="2023-04" db="EMBL/GenBank/DDBJ databases">
        <title>Draft Genome sequencing of Naganishia species isolated from polar environments using Oxford Nanopore Technology.</title>
        <authorList>
            <person name="Leo P."/>
            <person name="Venkateswaran K."/>
        </authorList>
    </citation>
    <scope>NUCLEOTIDE SEQUENCE</scope>
    <source>
        <strain evidence="1">MNA-CCFEE 5425</strain>
    </source>
</reference>
<organism evidence="1 2">
    <name type="scientific">Naganishia vaughanmartiniae</name>
    <dbReference type="NCBI Taxonomy" id="1424756"/>
    <lineage>
        <taxon>Eukaryota</taxon>
        <taxon>Fungi</taxon>
        <taxon>Dikarya</taxon>
        <taxon>Basidiomycota</taxon>
        <taxon>Agaricomycotina</taxon>
        <taxon>Tremellomycetes</taxon>
        <taxon>Filobasidiales</taxon>
        <taxon>Filobasidiaceae</taxon>
        <taxon>Naganishia</taxon>
    </lineage>
</organism>